<evidence type="ECO:0000313" key="2">
    <source>
        <dbReference type="Proteomes" id="UP001295794"/>
    </source>
</evidence>
<keyword evidence="2" id="KW-1185">Reference proteome</keyword>
<dbReference type="AlphaFoldDB" id="A0AAD2JVY1"/>
<dbReference type="EMBL" id="CAVNYO010000040">
    <property type="protein sequence ID" value="CAK5263454.1"/>
    <property type="molecule type" value="Genomic_DNA"/>
</dbReference>
<organism evidence="1 2">
    <name type="scientific">Mycena citricolor</name>
    <dbReference type="NCBI Taxonomy" id="2018698"/>
    <lineage>
        <taxon>Eukaryota</taxon>
        <taxon>Fungi</taxon>
        <taxon>Dikarya</taxon>
        <taxon>Basidiomycota</taxon>
        <taxon>Agaricomycotina</taxon>
        <taxon>Agaricomycetes</taxon>
        <taxon>Agaricomycetidae</taxon>
        <taxon>Agaricales</taxon>
        <taxon>Marasmiineae</taxon>
        <taxon>Mycenaceae</taxon>
        <taxon>Mycena</taxon>
    </lineage>
</organism>
<name>A0AAD2JVY1_9AGAR</name>
<sequence>MPFFSIDAVHAHPEIYAVRIELVSVVHTVSRRKLDWRKHVLSHHIKLLQSGVSGECSAATTSFCLSILWRHVGNRSWSWPPRFSSGDLPWSPNLALTEYLAPPGRMLISVDSDTQKIVPVDNGALGSVMETPIRVLVVRGGNVSRTCRRLAGSGDCAQGSYWRGPVEQDLIRPSHRARSGLSTGGTEG</sequence>
<evidence type="ECO:0000313" key="1">
    <source>
        <dbReference type="EMBL" id="CAK5263454.1"/>
    </source>
</evidence>
<accession>A0AAD2JVY1</accession>
<protein>
    <submittedName>
        <fullName evidence="1">Uncharacterized protein</fullName>
    </submittedName>
</protein>
<gene>
    <name evidence="1" type="ORF">MYCIT1_LOCUS2910</name>
</gene>
<proteinExistence type="predicted"/>
<dbReference type="Proteomes" id="UP001295794">
    <property type="component" value="Unassembled WGS sequence"/>
</dbReference>
<comment type="caution">
    <text evidence="1">The sequence shown here is derived from an EMBL/GenBank/DDBJ whole genome shotgun (WGS) entry which is preliminary data.</text>
</comment>
<reference evidence="1" key="1">
    <citation type="submission" date="2023-11" db="EMBL/GenBank/DDBJ databases">
        <authorList>
            <person name="De Vega J J."/>
            <person name="De Vega J J."/>
        </authorList>
    </citation>
    <scope>NUCLEOTIDE SEQUENCE</scope>
</reference>